<keyword evidence="4" id="KW-0964">Secreted</keyword>
<dbReference type="Pfam" id="PF23619">
    <property type="entry name" value="Ig_VWA7"/>
    <property type="match status" value="1"/>
</dbReference>
<dbReference type="InterPro" id="IPR056475">
    <property type="entry name" value="GBD_Hemicentin/VWA7"/>
</dbReference>
<evidence type="ECO:0000313" key="19">
    <source>
        <dbReference type="EMBL" id="CAK6967363.1"/>
    </source>
</evidence>
<feature type="binding site" evidence="10">
    <location>
        <position position="1246"/>
    </location>
    <ligand>
        <name>Na(+)</name>
        <dbReference type="ChEBI" id="CHEBI:29101"/>
        <label>1</label>
    </ligand>
</feature>
<reference evidence="19 20" key="1">
    <citation type="submission" date="2024-01" db="EMBL/GenBank/DDBJ databases">
        <authorList>
            <person name="Alioto T."/>
            <person name="Alioto T."/>
            <person name="Gomez Garrido J."/>
        </authorList>
    </citation>
    <scope>NUCLEOTIDE SEQUENCE [LARGE SCALE GENOMIC DNA]</scope>
</reference>
<evidence type="ECO:0000256" key="6">
    <source>
        <dbReference type="ARBA" id="ARBA00022729"/>
    </source>
</evidence>
<evidence type="ECO:0000256" key="3">
    <source>
        <dbReference type="ARBA" id="ARBA00022448"/>
    </source>
</evidence>
<evidence type="ECO:0000313" key="20">
    <source>
        <dbReference type="Proteomes" id="UP001314229"/>
    </source>
</evidence>
<evidence type="ECO:0000259" key="14">
    <source>
        <dbReference type="Pfam" id="PF23560"/>
    </source>
</evidence>
<dbReference type="SUPFAM" id="SSF53300">
    <property type="entry name" value="vWA-like"/>
    <property type="match status" value="1"/>
</dbReference>
<dbReference type="InterPro" id="IPR057613">
    <property type="entry name" value="VWA7_4"/>
</dbReference>
<evidence type="ECO:0000256" key="4">
    <source>
        <dbReference type="ARBA" id="ARBA00022525"/>
    </source>
</evidence>
<dbReference type="InterPro" id="IPR056862">
    <property type="entry name" value="VWA7_N"/>
</dbReference>
<organism evidence="19 20">
    <name type="scientific">Scomber scombrus</name>
    <name type="common">Atlantic mackerel</name>
    <name type="synonym">Scomber vernalis</name>
    <dbReference type="NCBI Taxonomy" id="13677"/>
    <lineage>
        <taxon>Eukaryota</taxon>
        <taxon>Metazoa</taxon>
        <taxon>Chordata</taxon>
        <taxon>Craniata</taxon>
        <taxon>Vertebrata</taxon>
        <taxon>Euteleostomi</taxon>
        <taxon>Actinopterygii</taxon>
        <taxon>Neopterygii</taxon>
        <taxon>Teleostei</taxon>
        <taxon>Neoteleostei</taxon>
        <taxon>Acanthomorphata</taxon>
        <taxon>Pelagiaria</taxon>
        <taxon>Scombriformes</taxon>
        <taxon>Scombridae</taxon>
        <taxon>Scomber</taxon>
    </lineage>
</organism>
<evidence type="ECO:0000256" key="1">
    <source>
        <dbReference type="ARBA" id="ARBA00004141"/>
    </source>
</evidence>
<feature type="transmembrane region" description="Helical" evidence="13">
    <location>
        <begin position="1240"/>
        <end position="1265"/>
    </location>
</feature>
<dbReference type="SUPFAM" id="SSF161070">
    <property type="entry name" value="SNF-like"/>
    <property type="match status" value="1"/>
</dbReference>
<evidence type="ECO:0000256" key="12">
    <source>
        <dbReference type="SAM" id="MobiDB-lite"/>
    </source>
</evidence>
<keyword evidence="3" id="KW-0813">Transport</keyword>
<keyword evidence="11" id="KW-1015">Disulfide bond</keyword>
<dbReference type="GO" id="GO:0016020">
    <property type="term" value="C:membrane"/>
    <property type="evidence" value="ECO:0007669"/>
    <property type="project" value="UniProtKB-SubCell"/>
</dbReference>
<dbReference type="Pfam" id="PF23610">
    <property type="entry name" value="VWA7_4"/>
    <property type="match status" value="1"/>
</dbReference>
<evidence type="ECO:0000259" key="17">
    <source>
        <dbReference type="Pfam" id="PF25106"/>
    </source>
</evidence>
<evidence type="ECO:0000259" key="15">
    <source>
        <dbReference type="Pfam" id="PF23610"/>
    </source>
</evidence>
<dbReference type="Pfam" id="PF00209">
    <property type="entry name" value="SNF"/>
    <property type="match status" value="1"/>
</dbReference>
<dbReference type="PANTHER" id="PTHR14905:SF23">
    <property type="entry name" value="VON WILLEBRAND FACTOR A DOMAIN-CONTAINING PROTEIN 7 ISOFORM X1"/>
    <property type="match status" value="1"/>
</dbReference>
<dbReference type="InterPro" id="IPR057615">
    <property type="entry name" value="Ig_VWA7"/>
</dbReference>
<evidence type="ECO:0000256" key="5">
    <source>
        <dbReference type="ARBA" id="ARBA00022692"/>
    </source>
</evidence>
<dbReference type="Pfam" id="PF25107">
    <property type="entry name" value="VWA7_N"/>
    <property type="match status" value="1"/>
</dbReference>
<comment type="caution">
    <text evidence="19">The sequence shown here is derived from an EMBL/GenBank/DDBJ whole genome shotgun (WGS) entry which is preliminary data.</text>
</comment>
<evidence type="ECO:0000256" key="8">
    <source>
        <dbReference type="ARBA" id="ARBA00023136"/>
    </source>
</evidence>
<evidence type="ECO:0000256" key="9">
    <source>
        <dbReference type="ARBA" id="ARBA00023180"/>
    </source>
</evidence>
<dbReference type="CDD" id="cd00198">
    <property type="entry name" value="vWFA"/>
    <property type="match status" value="1"/>
</dbReference>
<feature type="domain" description="VWA7 N-terminal" evidence="18">
    <location>
        <begin position="84"/>
        <end position="304"/>
    </location>
</feature>
<keyword evidence="6" id="KW-0732">Signal</keyword>
<dbReference type="GO" id="GO:0005576">
    <property type="term" value="C:extracellular region"/>
    <property type="evidence" value="ECO:0007669"/>
    <property type="project" value="UniProtKB-SubCell"/>
</dbReference>
<feature type="transmembrane region" description="Helical" evidence="13">
    <location>
        <begin position="1045"/>
        <end position="1066"/>
    </location>
</feature>
<feature type="transmembrane region" description="Helical" evidence="13">
    <location>
        <begin position="1453"/>
        <end position="1476"/>
    </location>
</feature>
<evidence type="ECO:0000256" key="11">
    <source>
        <dbReference type="PIRSR" id="PIRSR600175-2"/>
    </source>
</evidence>
<dbReference type="CDD" id="cd11496">
    <property type="entry name" value="SLC6sbd-TauT-like"/>
    <property type="match status" value="1"/>
</dbReference>
<feature type="transmembrane region" description="Helical" evidence="13">
    <location>
        <begin position="993"/>
        <end position="1012"/>
    </location>
</feature>
<accession>A0AAV1P6X4</accession>
<keyword evidence="9" id="KW-0325">Glycoprotein</keyword>
<gene>
    <name evidence="19" type="ORF">FSCOSCO3_A037159</name>
</gene>
<feature type="domain" description="VWA7 Ig-like" evidence="16">
    <location>
        <begin position="730"/>
        <end position="831"/>
    </location>
</feature>
<evidence type="ECO:0000256" key="2">
    <source>
        <dbReference type="ARBA" id="ARBA00004613"/>
    </source>
</evidence>
<evidence type="ECO:0000256" key="13">
    <source>
        <dbReference type="SAM" id="Phobius"/>
    </source>
</evidence>
<dbReference type="InterPro" id="IPR052577">
    <property type="entry name" value="VWA7"/>
</dbReference>
<feature type="transmembrane region" description="Helical" evidence="13">
    <location>
        <begin position="1299"/>
        <end position="1323"/>
    </location>
</feature>
<dbReference type="InterPro" id="IPR037272">
    <property type="entry name" value="SNS_sf"/>
</dbReference>
<feature type="transmembrane region" description="Helical" evidence="13">
    <location>
        <begin position="1131"/>
        <end position="1152"/>
    </location>
</feature>
<feature type="binding site" evidence="10">
    <location>
        <position position="1214"/>
    </location>
    <ligand>
        <name>Na(+)</name>
        <dbReference type="ChEBI" id="CHEBI:29101"/>
        <label>1</label>
    </ligand>
</feature>
<keyword evidence="5 13" id="KW-0812">Transmembrane</keyword>
<evidence type="ECO:0000256" key="10">
    <source>
        <dbReference type="PIRSR" id="PIRSR600175-1"/>
    </source>
</evidence>
<feature type="transmembrane region" description="Helical" evidence="13">
    <location>
        <begin position="1419"/>
        <end position="1441"/>
    </location>
</feature>
<feature type="domain" description="Hemicentin-1-like von Willebrand factor A" evidence="17">
    <location>
        <begin position="314"/>
        <end position="493"/>
    </location>
</feature>
<dbReference type="PROSITE" id="PS00754">
    <property type="entry name" value="NA_NEUROTRAN_SYMP_2"/>
    <property type="match status" value="1"/>
</dbReference>
<dbReference type="Pfam" id="PF23560">
    <property type="entry name" value="GBD_Hemicentin"/>
    <property type="match status" value="1"/>
</dbReference>
<feature type="binding site" evidence="10">
    <location>
        <position position="1311"/>
    </location>
    <ligand>
        <name>Na(+)</name>
        <dbReference type="ChEBI" id="CHEBI:29101"/>
        <label>1</label>
    </ligand>
</feature>
<dbReference type="InterPro" id="IPR056861">
    <property type="entry name" value="HMCN1-like_VWA"/>
</dbReference>
<feature type="domain" description="VWA7 beta-sandwich" evidence="15">
    <location>
        <begin position="613"/>
        <end position="725"/>
    </location>
</feature>
<keyword evidence="10" id="KW-0915">Sodium</keyword>
<feature type="region of interest" description="Disordered" evidence="12">
    <location>
        <begin position="893"/>
        <end position="933"/>
    </location>
</feature>
<dbReference type="EMBL" id="CAWUFR010000103">
    <property type="protein sequence ID" value="CAK6967363.1"/>
    <property type="molecule type" value="Genomic_DNA"/>
</dbReference>
<dbReference type="Proteomes" id="UP001314229">
    <property type="component" value="Unassembled WGS sequence"/>
</dbReference>
<dbReference type="InterPro" id="IPR036465">
    <property type="entry name" value="vWFA_dom_sf"/>
</dbReference>
<keyword evidence="20" id="KW-1185">Reference proteome</keyword>
<feature type="domain" description="Hemicentin/VWA7 galactose-binding" evidence="14">
    <location>
        <begin position="512"/>
        <end position="611"/>
    </location>
</feature>
<dbReference type="GO" id="GO:0046872">
    <property type="term" value="F:metal ion binding"/>
    <property type="evidence" value="ECO:0007669"/>
    <property type="project" value="UniProtKB-KW"/>
</dbReference>
<dbReference type="Gene3D" id="3.40.50.410">
    <property type="entry name" value="von Willebrand factor, type A domain"/>
    <property type="match status" value="1"/>
</dbReference>
<dbReference type="PRINTS" id="PR00176">
    <property type="entry name" value="NANEUSMPORT"/>
</dbReference>
<dbReference type="PROSITE" id="PS50267">
    <property type="entry name" value="NA_NEUROTRAN_SYMP_3"/>
    <property type="match status" value="1"/>
</dbReference>
<evidence type="ECO:0000256" key="7">
    <source>
        <dbReference type="ARBA" id="ARBA00022989"/>
    </source>
</evidence>
<comment type="subcellular location">
    <subcellularLocation>
        <location evidence="1">Membrane</location>
        <topology evidence="1">Multi-pass membrane protein</topology>
    </subcellularLocation>
    <subcellularLocation>
        <location evidence="2">Secreted</location>
    </subcellularLocation>
</comment>
<keyword evidence="8 13" id="KW-0472">Membrane</keyword>
<feature type="transmembrane region" description="Helical" evidence="13">
    <location>
        <begin position="1374"/>
        <end position="1398"/>
    </location>
</feature>
<feature type="transmembrane region" description="Helical" evidence="13">
    <location>
        <begin position="1344"/>
        <end position="1368"/>
    </location>
</feature>
<protein>
    <submittedName>
        <fullName evidence="19">Uncharacterized protein</fullName>
    </submittedName>
</protein>
<dbReference type="InterPro" id="IPR000175">
    <property type="entry name" value="Na/ntran_symport"/>
</dbReference>
<feature type="binding site" evidence="10">
    <location>
        <position position="1314"/>
    </location>
    <ligand>
        <name>Na(+)</name>
        <dbReference type="ChEBI" id="CHEBI:29101"/>
        <label>1</label>
    </ligand>
</feature>
<feature type="transmembrane region" description="Helical" evidence="13">
    <location>
        <begin position="1211"/>
        <end position="1228"/>
    </location>
</feature>
<feature type="transmembrane region" description="Helical" evidence="13">
    <location>
        <begin position="1164"/>
        <end position="1191"/>
    </location>
</feature>
<dbReference type="PANTHER" id="PTHR14905">
    <property type="entry name" value="NG37"/>
    <property type="match status" value="1"/>
</dbReference>
<keyword evidence="10" id="KW-0479">Metal-binding</keyword>
<proteinExistence type="predicted"/>
<sequence length="1523" mass="169655">MMSEVGRRRIWQRSGRQMKWFILVYLLLLALPCKGFFPTFWSGVITLSWDSYTHQYITEQAILNVTLESLRGTKKHQESHADEQTRLGRSFWRSVREVVNSNADVDFLDSTKSNPVYHFDSEQVDSAMVLLRDLWAEILNLVRAKNYPIARYRLGQLFHPLQDFYSHSNWVEMGQRSIYLHLLQPEEPAIPVAEENTPTCMECFSRTCRNNLLPKLISTQKHSQLLTTGYFGTFPPKPRGKCSHGSILDSSRHEEAKGGINKDSKSPLFSPHHYLHVEAATLATEATLTVLRDLRDQVGHKSFLKLFSVKEVPALVFVIDTTGSMGEEIFAACQRAHSIIQRQASTGQPGTYLLVPFHDPGFGPVFETEDPIQFIQHLDNLLPPLGGGDEPEMCFSAIQLALTHSPPMSEIFVFTDASPKDAHLIDAVTALTLEKQCTVTFLLTDDQNSTTKSSGKGRKRRKRRIRRETLPLDRFSLYFSLSSLSGGLTVITTNSDIHDVSSIVEDNIAADKVTLLHKESDKALTSSHSFRVDSSIKNVILHITGILKECILINPLGQTQSLLSEQGPLAKLEHFEGLYRIRLLAPIQSGQWNLSTKCEGHITFNVIGDSSIDFLYYFATATNDTHPGLARVEGSPVAGVSAFLVVTVTGMAPGVEASLNVTLLGTKGEILKRVLLNSSSSSSSPSHTTRELVGWVDSVPKVPFSVQLIGQDSEESKLERVSTEMVQPTHVQIQVLSFPRLVPGHNTVVRFDILNHGPARSFSLTANDDCGYLHTKELPRFDVDEQGSFQGQVHLHTPPTAQAGATVSLTLNVHDLKSPDSNYAVAYLTVVPLNTDTSPPFCFAERVQSSCPPTCNKSNWTISLAVSDRGHSGLAALQLEKGEGTLTLFLNPPPTGERLKEVQPGPGQHQAHKDQTTSGGQDDHHKARIKKGDPPLNVSKWVLGSSKPLWVRYTSSCCFAEAELLVWDTAGNMKRCHLTSGEQLKGSSTKTSAFLVPYLVFVVTCGVPLFLLETTVGQYTQEGGITCWRKLCPLAEGVGYGGQLILFYSCMTYIIILSWALLYLVFSFSSQLPWSSCNNYWNTEHCVDFSTRNDTFKWTNQTNTTSAATEFWEHRVLAISRGIEEIGSIRWEMLLCLITMWVICYFCIWKGVKSTGKVVYITATFPYVMLLILLIRGLSLPGALQGVVFYLLPEPSRLTDPQVWMEAGAQIFFSYSIGVGSLIVLGSYNPYNNNCYKDCLWLCLLNSGTSVVAGFAVFSVLGFMAHEQGVPIAEVAESGPGLAFIAYPQAVAMMPLPQLWSICFFVMLILLGLDTQFVAMEVVMTSVIDMFPSVMRQAGRRERFLLLFCLACFFSQLVMVTEGGMYVFQLLDYYACNGACILFLCVFESLALGWVFGADRIYGIIEDMTGAHANSFFKICWLYLTPLVSLGTFICSLVEYQPLTFNRWYVYPAWAYVLGWVLAFSSILLVPGWVLYKLSTGTGTLSQRFHNLCSTNMDYSLTRKRAAELQHINEENLEPFTTS</sequence>
<keyword evidence="7 13" id="KW-1133">Transmembrane helix</keyword>
<dbReference type="Pfam" id="PF25106">
    <property type="entry name" value="VWA_4"/>
    <property type="match status" value="1"/>
</dbReference>
<evidence type="ECO:0000259" key="18">
    <source>
        <dbReference type="Pfam" id="PF25107"/>
    </source>
</evidence>
<evidence type="ECO:0000259" key="16">
    <source>
        <dbReference type="Pfam" id="PF23619"/>
    </source>
</evidence>
<feature type="disulfide bond" evidence="11">
    <location>
        <begin position="1077"/>
        <end position="1086"/>
    </location>
</feature>
<name>A0AAV1P6X4_SCOSC</name>
<feature type="compositionally biased region" description="Basic and acidic residues" evidence="12">
    <location>
        <begin position="911"/>
        <end position="933"/>
    </location>
</feature>